<dbReference type="SMART" id="SM00382">
    <property type="entry name" value="AAA"/>
    <property type="match status" value="1"/>
</dbReference>
<dbReference type="PROSITE" id="PS00211">
    <property type="entry name" value="ABC_TRANSPORTER_1"/>
    <property type="match status" value="1"/>
</dbReference>
<evidence type="ECO:0000259" key="9">
    <source>
        <dbReference type="PROSITE" id="PS50893"/>
    </source>
</evidence>
<keyword evidence="5" id="KW-0547">Nucleotide-binding</keyword>
<dbReference type="InterPro" id="IPR050334">
    <property type="entry name" value="Molybdenum_import_ModC"/>
</dbReference>
<accession>A0A3B0VQ25</accession>
<reference evidence="11" key="1">
    <citation type="submission" date="2018-06" db="EMBL/GenBank/DDBJ databases">
        <authorList>
            <person name="Zhirakovskaya E."/>
        </authorList>
    </citation>
    <scope>NUCLEOTIDE SEQUENCE</scope>
</reference>
<evidence type="ECO:0000256" key="2">
    <source>
        <dbReference type="ARBA" id="ARBA00022475"/>
    </source>
</evidence>
<feature type="domain" description="Mop" evidence="10">
    <location>
        <begin position="295"/>
        <end position="361"/>
    </location>
</feature>
<dbReference type="InterPro" id="IPR008995">
    <property type="entry name" value="Mo/tungstate-bd_C_term_dom"/>
</dbReference>
<name>A0A3B0VQ25_9ZZZZ</name>
<dbReference type="PANTHER" id="PTHR43514:SF4">
    <property type="entry name" value="ABC TRANSPORTER I FAMILY MEMBER 10"/>
    <property type="match status" value="1"/>
</dbReference>
<keyword evidence="1" id="KW-0813">Transport</keyword>
<dbReference type="InterPro" id="IPR027417">
    <property type="entry name" value="P-loop_NTPase"/>
</dbReference>
<evidence type="ECO:0000256" key="1">
    <source>
        <dbReference type="ARBA" id="ARBA00022448"/>
    </source>
</evidence>
<gene>
    <name evidence="11" type="ORF">MNBD_GAMMA04-2046</name>
</gene>
<dbReference type="Pfam" id="PF00005">
    <property type="entry name" value="ABC_tran"/>
    <property type="match status" value="1"/>
</dbReference>
<keyword evidence="7" id="KW-1278">Translocase</keyword>
<dbReference type="PANTHER" id="PTHR43514">
    <property type="entry name" value="ABC TRANSPORTER I FAMILY MEMBER 10"/>
    <property type="match status" value="1"/>
</dbReference>
<dbReference type="Gene3D" id="2.40.50.100">
    <property type="match status" value="1"/>
</dbReference>
<keyword evidence="6 11" id="KW-0067">ATP-binding</keyword>
<dbReference type="GO" id="GO:0005524">
    <property type="term" value="F:ATP binding"/>
    <property type="evidence" value="ECO:0007669"/>
    <property type="project" value="UniProtKB-KW"/>
</dbReference>
<keyword evidence="2" id="KW-1003">Cell membrane</keyword>
<evidence type="ECO:0000256" key="8">
    <source>
        <dbReference type="ARBA" id="ARBA00023136"/>
    </source>
</evidence>
<dbReference type="InterPro" id="IPR003439">
    <property type="entry name" value="ABC_transporter-like_ATP-bd"/>
</dbReference>
<dbReference type="SUPFAM" id="SSF50331">
    <property type="entry name" value="MOP-like"/>
    <property type="match status" value="1"/>
</dbReference>
<dbReference type="InterPro" id="IPR003593">
    <property type="entry name" value="AAA+_ATPase"/>
</dbReference>
<dbReference type="GO" id="GO:0015098">
    <property type="term" value="F:molybdate ion transmembrane transporter activity"/>
    <property type="evidence" value="ECO:0007669"/>
    <property type="project" value="InterPro"/>
</dbReference>
<feature type="domain" description="ABC transporter" evidence="9">
    <location>
        <begin position="1"/>
        <end position="236"/>
    </location>
</feature>
<protein>
    <submittedName>
        <fullName evidence="11">Molybdenum ABC transporter ATP-binding protein ModC</fullName>
    </submittedName>
</protein>
<dbReference type="GO" id="GO:0016020">
    <property type="term" value="C:membrane"/>
    <property type="evidence" value="ECO:0007669"/>
    <property type="project" value="InterPro"/>
</dbReference>
<keyword evidence="8" id="KW-0472">Membrane</keyword>
<dbReference type="InterPro" id="IPR005116">
    <property type="entry name" value="Transp-assoc_OB_typ1"/>
</dbReference>
<dbReference type="InterPro" id="IPR011868">
    <property type="entry name" value="ModC_ABC_ATP-bd"/>
</dbReference>
<keyword evidence="3" id="KW-0500">Molybdenum</keyword>
<dbReference type="PROSITE" id="PS50893">
    <property type="entry name" value="ABC_TRANSPORTER_2"/>
    <property type="match status" value="1"/>
</dbReference>
<sequence>MSLKGDLTLQRGCFYLKTGEFELPLKGVTAIFGRSGSGKTTLLRCLAGLENDVMGQLSFNDQVWLKDKKQFPVHKRKLGYVFQEANLFQHLTVEENLWYGFKRYKRLIKGGITIHFEQVVAWLSLEPLLQRNPNTLSGGERQRVAIGRALLSQPKILLMDEPMASLDLYAKREIMPYLERLRDELAIPILYVTHSPDEVERLADSVLFMEQGRITHFEAIEQALNRVGTPLYQSENPRAVLSAEVVSHDKEDGLTCLKVGQELLWVPEVSNQKGERVRVVVSAQHVSLLAEKSEKCSVLNHLSVTIKSIEAVSNYGVLVHLRVANKDWPLLAKITKRSQRVLNLKEGQQWIAAIKSVSILN</sequence>
<dbReference type="GO" id="GO:0140359">
    <property type="term" value="F:ABC-type transporter activity"/>
    <property type="evidence" value="ECO:0007669"/>
    <property type="project" value="InterPro"/>
</dbReference>
<evidence type="ECO:0000259" key="10">
    <source>
        <dbReference type="PROSITE" id="PS51866"/>
    </source>
</evidence>
<proteinExistence type="predicted"/>
<dbReference type="InterPro" id="IPR004606">
    <property type="entry name" value="Mop_domain"/>
</dbReference>
<evidence type="ECO:0000313" key="11">
    <source>
        <dbReference type="EMBL" id="VAW45625.1"/>
    </source>
</evidence>
<evidence type="ECO:0000256" key="6">
    <source>
        <dbReference type="ARBA" id="ARBA00022840"/>
    </source>
</evidence>
<dbReference type="Gene3D" id="3.40.50.300">
    <property type="entry name" value="P-loop containing nucleotide triphosphate hydrolases"/>
    <property type="match status" value="1"/>
</dbReference>
<dbReference type="EMBL" id="UOFB01000096">
    <property type="protein sequence ID" value="VAW45625.1"/>
    <property type="molecule type" value="Genomic_DNA"/>
</dbReference>
<dbReference type="GO" id="GO:0016887">
    <property type="term" value="F:ATP hydrolysis activity"/>
    <property type="evidence" value="ECO:0007669"/>
    <property type="project" value="InterPro"/>
</dbReference>
<dbReference type="Pfam" id="PF03459">
    <property type="entry name" value="TOBE"/>
    <property type="match status" value="1"/>
</dbReference>
<dbReference type="SUPFAM" id="SSF52540">
    <property type="entry name" value="P-loop containing nucleoside triphosphate hydrolases"/>
    <property type="match status" value="1"/>
</dbReference>
<dbReference type="InterPro" id="IPR017871">
    <property type="entry name" value="ABC_transporter-like_CS"/>
</dbReference>
<evidence type="ECO:0000256" key="5">
    <source>
        <dbReference type="ARBA" id="ARBA00022741"/>
    </source>
</evidence>
<evidence type="ECO:0000256" key="3">
    <source>
        <dbReference type="ARBA" id="ARBA00022505"/>
    </source>
</evidence>
<keyword evidence="4" id="KW-0997">Cell inner membrane</keyword>
<evidence type="ECO:0000256" key="4">
    <source>
        <dbReference type="ARBA" id="ARBA00022519"/>
    </source>
</evidence>
<evidence type="ECO:0000256" key="7">
    <source>
        <dbReference type="ARBA" id="ARBA00022967"/>
    </source>
</evidence>
<dbReference type="NCBIfam" id="TIGR02142">
    <property type="entry name" value="modC_ABC"/>
    <property type="match status" value="1"/>
</dbReference>
<dbReference type="PROSITE" id="PS51866">
    <property type="entry name" value="MOP"/>
    <property type="match status" value="1"/>
</dbReference>
<dbReference type="AlphaFoldDB" id="A0A3B0VQ25"/>
<organism evidence="11">
    <name type="scientific">hydrothermal vent metagenome</name>
    <dbReference type="NCBI Taxonomy" id="652676"/>
    <lineage>
        <taxon>unclassified sequences</taxon>
        <taxon>metagenomes</taxon>
        <taxon>ecological metagenomes</taxon>
    </lineage>
</organism>